<gene>
    <name evidence="2" type="ORF">HND93_29395</name>
</gene>
<keyword evidence="3" id="KW-1185">Reference proteome</keyword>
<dbReference type="EMBL" id="JABFDB010000032">
    <property type="protein sequence ID" value="NYZ23836.1"/>
    <property type="molecule type" value="Genomic_DNA"/>
</dbReference>
<reference evidence="2 3" key="1">
    <citation type="submission" date="2020-05" db="EMBL/GenBank/DDBJ databases">
        <title>Azospirillum oleiclasticum sp. nov, a nitrogen-fixing and heavy crude oil-emulsifying bacterium isolated from the crude oil of Yumen Oilfield.</title>
        <authorList>
            <person name="Wu D."/>
            <person name="Cai M."/>
            <person name="Zhang X."/>
        </authorList>
    </citation>
    <scope>NUCLEOTIDE SEQUENCE [LARGE SCALE GENOMIC DNA]</scope>
    <source>
        <strain evidence="2 3">ROY-1-1-2</strain>
    </source>
</reference>
<accession>A0ABX2THV7</accession>
<dbReference type="InterPro" id="IPR032708">
    <property type="entry name" value="McjB_C"/>
</dbReference>
<protein>
    <submittedName>
        <fullName evidence="2">Lasso peptide biosynthesis B2 protein</fullName>
    </submittedName>
</protein>
<dbReference type="InterPro" id="IPR053521">
    <property type="entry name" value="McjB-like"/>
</dbReference>
<evidence type="ECO:0000259" key="1">
    <source>
        <dbReference type="Pfam" id="PF13471"/>
    </source>
</evidence>
<sequence length="126" mass="12907">MALTVVGVVLAVLPFRLVARLAGRVEASVQACPPPTVDATAAAVGRSVEAAARRLPWRPACLEQALAASLMLRRRGVPSHLCIGVATGDRRDFRAHAWVTAAGGTVCGGAAAAGMTPIAAFRPQGK</sequence>
<evidence type="ECO:0000313" key="3">
    <source>
        <dbReference type="Proteomes" id="UP000584642"/>
    </source>
</evidence>
<name>A0ABX2THV7_9PROT</name>
<feature type="domain" description="Microcin J25-processing protein McjB C-terminal" evidence="1">
    <location>
        <begin position="10"/>
        <end position="116"/>
    </location>
</feature>
<dbReference type="Pfam" id="PF13471">
    <property type="entry name" value="Transglut_core3"/>
    <property type="match status" value="1"/>
</dbReference>
<dbReference type="NCBIfam" id="NF033537">
    <property type="entry name" value="lasso_biosyn_B2"/>
    <property type="match status" value="1"/>
</dbReference>
<evidence type="ECO:0000313" key="2">
    <source>
        <dbReference type="EMBL" id="NYZ23836.1"/>
    </source>
</evidence>
<proteinExistence type="predicted"/>
<organism evidence="2 3">
    <name type="scientific">Azospirillum oleiclasticum</name>
    <dbReference type="NCBI Taxonomy" id="2735135"/>
    <lineage>
        <taxon>Bacteria</taxon>
        <taxon>Pseudomonadati</taxon>
        <taxon>Pseudomonadota</taxon>
        <taxon>Alphaproteobacteria</taxon>
        <taxon>Rhodospirillales</taxon>
        <taxon>Azospirillaceae</taxon>
        <taxon>Azospirillum</taxon>
    </lineage>
</organism>
<comment type="caution">
    <text evidence="2">The sequence shown here is derived from an EMBL/GenBank/DDBJ whole genome shotgun (WGS) entry which is preliminary data.</text>
</comment>
<dbReference type="Proteomes" id="UP000584642">
    <property type="component" value="Unassembled WGS sequence"/>
</dbReference>